<dbReference type="Pfam" id="PF00459">
    <property type="entry name" value="Inositol_P"/>
    <property type="match status" value="1"/>
</dbReference>
<keyword evidence="3" id="KW-0479">Metal-binding</keyword>
<dbReference type="InterPro" id="IPR020550">
    <property type="entry name" value="Inositol_monophosphatase_CS"/>
</dbReference>
<dbReference type="EMBL" id="JBEPMJ010000004">
    <property type="protein sequence ID" value="MET3749553.1"/>
    <property type="molecule type" value="Genomic_DNA"/>
</dbReference>
<feature type="transmembrane region" description="Helical" evidence="6">
    <location>
        <begin position="143"/>
        <end position="164"/>
    </location>
</feature>
<dbReference type="CDD" id="cd01637">
    <property type="entry name" value="IMPase_like"/>
    <property type="match status" value="1"/>
</dbReference>
<keyword evidence="6" id="KW-0812">Transmembrane</keyword>
<dbReference type="PANTHER" id="PTHR20854:SF4">
    <property type="entry name" value="INOSITOL-1-MONOPHOSPHATASE-RELATED"/>
    <property type="match status" value="1"/>
</dbReference>
<protein>
    <recommendedName>
        <fullName evidence="2">inositol-phosphate phosphatase</fullName>
        <ecNumber evidence="2">3.1.3.25</ecNumber>
    </recommendedName>
</protein>
<comment type="catalytic activity">
    <reaction evidence="1">
        <text>a myo-inositol phosphate + H2O = myo-inositol + phosphate</text>
        <dbReference type="Rhea" id="RHEA:24056"/>
        <dbReference type="ChEBI" id="CHEBI:15377"/>
        <dbReference type="ChEBI" id="CHEBI:17268"/>
        <dbReference type="ChEBI" id="CHEBI:43474"/>
        <dbReference type="ChEBI" id="CHEBI:84139"/>
        <dbReference type="EC" id="3.1.3.25"/>
    </reaction>
</comment>
<comment type="caution">
    <text evidence="8">The sequence shown here is derived from an EMBL/GenBank/DDBJ whole genome shotgun (WGS) entry which is preliminary data.</text>
</comment>
<reference evidence="8 9" key="1">
    <citation type="submission" date="2024-06" db="EMBL/GenBank/DDBJ databases">
        <title>Genomic Encyclopedia of Type Strains, Phase IV (KMG-IV): sequencing the most valuable type-strain genomes for metagenomic binning, comparative biology and taxonomic classification.</title>
        <authorList>
            <person name="Goeker M."/>
        </authorList>
    </citation>
    <scope>NUCLEOTIDE SEQUENCE [LARGE SCALE GENOMIC DNA]</scope>
    <source>
        <strain evidence="8 9">DSM 29492</strain>
    </source>
</reference>
<dbReference type="InterPro" id="IPR000760">
    <property type="entry name" value="Inositol_monophosphatase-like"/>
</dbReference>
<keyword evidence="9" id="KW-1185">Reference proteome</keyword>
<dbReference type="PANTHER" id="PTHR20854">
    <property type="entry name" value="INOSITOL MONOPHOSPHATASE"/>
    <property type="match status" value="1"/>
</dbReference>
<feature type="region of interest" description="Disordered" evidence="5">
    <location>
        <begin position="215"/>
        <end position="239"/>
    </location>
</feature>
<evidence type="ECO:0000256" key="2">
    <source>
        <dbReference type="ARBA" id="ARBA00013106"/>
    </source>
</evidence>
<keyword evidence="6" id="KW-1133">Transmembrane helix</keyword>
<accession>A0ABV2LZE1</accession>
<dbReference type="RefSeq" id="WP_257464085.1">
    <property type="nucleotide sequence ID" value="NZ_JANJZT010000004.1"/>
</dbReference>
<feature type="transmembrane region" description="Helical" evidence="6">
    <location>
        <begin position="14"/>
        <end position="33"/>
    </location>
</feature>
<dbReference type="PROSITE" id="PS00630">
    <property type="entry name" value="IMP_2"/>
    <property type="match status" value="1"/>
</dbReference>
<dbReference type="PRINTS" id="PR00377">
    <property type="entry name" value="IMPHPHTASES"/>
</dbReference>
<dbReference type="Pfam" id="PF04892">
    <property type="entry name" value="VanZ"/>
    <property type="match status" value="1"/>
</dbReference>
<sequence>MEYAVSVIKNVLGALYQTGGASLIIAALFMSVYMRIKKKGTGAVIQAWISEFRSSSQFRREFLLVFYVCMMLFRTLLCRPIWGNPLDSVMGIWGIHKPDGTIYTENIENLILFIPFMILLYWAEEKKTDRRKMPVQSVLLKSLWLSFIVSLFIEGCQLFLKIGTFQLTDLVFNSLGGLLGGLIYWGFDRSRKYISENVKKIGGWDVEPWKAPETETAESISSVSGTAAEISEEQPKEEKSSVDYKSIELLVRQAGQKLYQARPTRENIHKKEGLANFCTDFDTAIQKFLIEELEKLLPGAAFFGEEDTEGNQGAKACGEYTFYIDPIDGTTNFMFGYHHSCVSVGLAHQGRIIAGFVYNPYVDEMYKGIRGQGSWLNGQKLEMENISVGEGIVAFGCARYNEDGADSFFRAVKELYMKSLSIRNGGSAALDLCRTASGSNAVYLEMKLQPYDFAAASLIVAEAGGIISQFDGAAVTLDGPCSVVAGAAKACEETREIIKSCR</sequence>
<feature type="domain" description="VanZ-like" evidence="7">
    <location>
        <begin position="102"/>
        <end position="185"/>
    </location>
</feature>
<dbReference type="Gene3D" id="3.40.190.80">
    <property type="match status" value="1"/>
</dbReference>
<evidence type="ECO:0000256" key="5">
    <source>
        <dbReference type="SAM" id="MobiDB-lite"/>
    </source>
</evidence>
<evidence type="ECO:0000256" key="4">
    <source>
        <dbReference type="ARBA" id="ARBA00022842"/>
    </source>
</evidence>
<feature type="transmembrane region" description="Helical" evidence="6">
    <location>
        <begin position="102"/>
        <end position="122"/>
    </location>
</feature>
<dbReference type="EC" id="3.1.3.25" evidence="2"/>
<evidence type="ECO:0000313" key="8">
    <source>
        <dbReference type="EMBL" id="MET3749553.1"/>
    </source>
</evidence>
<evidence type="ECO:0000313" key="9">
    <source>
        <dbReference type="Proteomes" id="UP001549106"/>
    </source>
</evidence>
<dbReference type="InterPro" id="IPR006976">
    <property type="entry name" value="VanZ-like"/>
</dbReference>
<name>A0ABV2LZE1_9FIRM</name>
<keyword evidence="6" id="KW-0472">Membrane</keyword>
<evidence type="ECO:0000256" key="1">
    <source>
        <dbReference type="ARBA" id="ARBA00001033"/>
    </source>
</evidence>
<feature type="transmembrane region" description="Helical" evidence="6">
    <location>
        <begin position="170"/>
        <end position="187"/>
    </location>
</feature>
<evidence type="ECO:0000256" key="3">
    <source>
        <dbReference type="ARBA" id="ARBA00022723"/>
    </source>
</evidence>
<organism evidence="8 9">
    <name type="scientific">Blautia caecimuris</name>
    <dbReference type="NCBI Taxonomy" id="1796615"/>
    <lineage>
        <taxon>Bacteria</taxon>
        <taxon>Bacillati</taxon>
        <taxon>Bacillota</taxon>
        <taxon>Clostridia</taxon>
        <taxon>Lachnospirales</taxon>
        <taxon>Lachnospiraceae</taxon>
        <taxon>Blautia</taxon>
    </lineage>
</organism>
<gene>
    <name evidence="8" type="ORF">ABID24_000787</name>
</gene>
<dbReference type="Gene3D" id="3.30.540.10">
    <property type="entry name" value="Fructose-1,6-Bisphosphatase, subunit A, domain 1"/>
    <property type="match status" value="1"/>
</dbReference>
<feature type="transmembrane region" description="Helical" evidence="6">
    <location>
        <begin position="62"/>
        <end position="82"/>
    </location>
</feature>
<proteinExistence type="predicted"/>
<dbReference type="SUPFAM" id="SSF56655">
    <property type="entry name" value="Carbohydrate phosphatase"/>
    <property type="match status" value="1"/>
</dbReference>
<evidence type="ECO:0000256" key="6">
    <source>
        <dbReference type="SAM" id="Phobius"/>
    </source>
</evidence>
<keyword evidence="4" id="KW-0460">Magnesium</keyword>
<dbReference type="Proteomes" id="UP001549106">
    <property type="component" value="Unassembled WGS sequence"/>
</dbReference>
<evidence type="ECO:0000259" key="7">
    <source>
        <dbReference type="Pfam" id="PF04892"/>
    </source>
</evidence>